<accession>A0A3P7LP15</accession>
<proteinExistence type="predicted"/>
<evidence type="ECO:0000313" key="1">
    <source>
        <dbReference type="EMBL" id="VDN11708.1"/>
    </source>
</evidence>
<gene>
    <name evidence="1" type="ORF">DILT_LOCUS7539</name>
</gene>
<keyword evidence="2" id="KW-1185">Reference proteome</keyword>
<sequence>MSTFKSMSYQSIEKVNMMPTACAVYVRERHEIECVLRLGGWKSIKILQLVAADMEELAVDDVVGEYMVGLIEEQGVEGRRTRLEKRSEQ</sequence>
<dbReference type="Proteomes" id="UP000281553">
    <property type="component" value="Unassembled WGS sequence"/>
</dbReference>
<name>A0A3P7LP15_DIBLA</name>
<evidence type="ECO:0000313" key="2">
    <source>
        <dbReference type="Proteomes" id="UP000281553"/>
    </source>
</evidence>
<protein>
    <submittedName>
        <fullName evidence="1">Uncharacterized protein</fullName>
    </submittedName>
</protein>
<organism evidence="1 2">
    <name type="scientific">Dibothriocephalus latus</name>
    <name type="common">Fish tapeworm</name>
    <name type="synonym">Diphyllobothrium latum</name>
    <dbReference type="NCBI Taxonomy" id="60516"/>
    <lineage>
        <taxon>Eukaryota</taxon>
        <taxon>Metazoa</taxon>
        <taxon>Spiralia</taxon>
        <taxon>Lophotrochozoa</taxon>
        <taxon>Platyhelminthes</taxon>
        <taxon>Cestoda</taxon>
        <taxon>Eucestoda</taxon>
        <taxon>Diphyllobothriidea</taxon>
        <taxon>Diphyllobothriidae</taxon>
        <taxon>Dibothriocephalus</taxon>
    </lineage>
</organism>
<reference evidence="1 2" key="1">
    <citation type="submission" date="2018-11" db="EMBL/GenBank/DDBJ databases">
        <authorList>
            <consortium name="Pathogen Informatics"/>
        </authorList>
    </citation>
    <scope>NUCLEOTIDE SEQUENCE [LARGE SCALE GENOMIC DNA]</scope>
</reference>
<dbReference type="EMBL" id="UYRU01052070">
    <property type="protein sequence ID" value="VDN11708.1"/>
    <property type="molecule type" value="Genomic_DNA"/>
</dbReference>
<dbReference type="AlphaFoldDB" id="A0A3P7LP15"/>